<evidence type="ECO:0000313" key="3">
    <source>
        <dbReference type="Proteomes" id="UP000323386"/>
    </source>
</evidence>
<dbReference type="AlphaFoldDB" id="A0A5C3F2H8"/>
<accession>A0A5C3F2H8</accession>
<dbReference type="Proteomes" id="UP000323386">
    <property type="component" value="Unassembled WGS sequence"/>
</dbReference>
<proteinExistence type="predicted"/>
<dbReference type="EMBL" id="OOIP01000009">
    <property type="protein sequence ID" value="SPO38290.1"/>
    <property type="molecule type" value="Genomic_DNA"/>
</dbReference>
<keyword evidence="1" id="KW-0812">Transmembrane</keyword>
<keyword evidence="1" id="KW-0472">Membrane</keyword>
<keyword evidence="3" id="KW-1185">Reference proteome</keyword>
<feature type="transmembrane region" description="Helical" evidence="1">
    <location>
        <begin position="45"/>
        <end position="62"/>
    </location>
</feature>
<gene>
    <name evidence="2" type="ORF">PSFLO_03767</name>
</gene>
<name>A0A5C3F2H8_9BASI</name>
<protein>
    <submittedName>
        <fullName evidence="2">Uncharacterized protein</fullName>
    </submittedName>
</protein>
<reference evidence="2 3" key="1">
    <citation type="submission" date="2018-03" db="EMBL/GenBank/DDBJ databases">
        <authorList>
            <person name="Guldener U."/>
        </authorList>
    </citation>
    <scope>NUCLEOTIDE SEQUENCE [LARGE SCALE GENOMIC DNA]</scope>
    <source>
        <strain evidence="2 3">DAOM196992</strain>
    </source>
</reference>
<sequence>MLAENRSQRQPAAGRDHRESGSFAILVLPLATPSVSALVGRCPVAMASLLVVVVAVVARTRIRAHRARWIPTGRSVVARSIDRQLGHGDGVPKSPAQGWRAYRSALGQAAVVGTGTAARLSVQQQQRSPGHRYANTYRTLQYRAAPIRMQQRAGQQARSPGHAE</sequence>
<evidence type="ECO:0000256" key="1">
    <source>
        <dbReference type="SAM" id="Phobius"/>
    </source>
</evidence>
<evidence type="ECO:0000313" key="2">
    <source>
        <dbReference type="EMBL" id="SPO38290.1"/>
    </source>
</evidence>
<organism evidence="2 3">
    <name type="scientific">Pseudozyma flocculosa</name>
    <dbReference type="NCBI Taxonomy" id="84751"/>
    <lineage>
        <taxon>Eukaryota</taxon>
        <taxon>Fungi</taxon>
        <taxon>Dikarya</taxon>
        <taxon>Basidiomycota</taxon>
        <taxon>Ustilaginomycotina</taxon>
        <taxon>Ustilaginomycetes</taxon>
        <taxon>Ustilaginales</taxon>
        <taxon>Ustilaginaceae</taxon>
        <taxon>Pseudozyma</taxon>
    </lineage>
</organism>
<keyword evidence="1" id="KW-1133">Transmembrane helix</keyword>